<dbReference type="OMA" id="WSINNQF"/>
<keyword evidence="6" id="KW-0539">Nucleus</keyword>
<dbReference type="PROSITE" id="PS50217">
    <property type="entry name" value="BZIP"/>
    <property type="match status" value="1"/>
</dbReference>
<dbReference type="GO" id="GO:0005634">
    <property type="term" value="C:nucleus"/>
    <property type="evidence" value="ECO:0007669"/>
    <property type="project" value="TreeGrafter"/>
</dbReference>
<dbReference type="FunCoup" id="R7TE19">
    <property type="interactions" value="634"/>
</dbReference>
<proteinExistence type="inferred from homology"/>
<evidence type="ECO:0000256" key="5">
    <source>
        <dbReference type="ARBA" id="ARBA00023163"/>
    </source>
</evidence>
<dbReference type="GO" id="GO:0030968">
    <property type="term" value="P:endoplasmic reticulum unfolded protein response"/>
    <property type="evidence" value="ECO:0007669"/>
    <property type="project" value="TreeGrafter"/>
</dbReference>
<comment type="subcellular location">
    <subcellularLocation>
        <location evidence="1">Membrane</location>
        <topology evidence="1">Single-pass membrane protein</topology>
    </subcellularLocation>
</comment>
<evidence type="ECO:0000256" key="8">
    <source>
        <dbReference type="SAM" id="MobiDB-lite"/>
    </source>
</evidence>
<evidence type="ECO:0000313" key="12">
    <source>
        <dbReference type="Proteomes" id="UP000014760"/>
    </source>
</evidence>
<feature type="compositionally biased region" description="Low complexity" evidence="8">
    <location>
        <begin position="80"/>
        <end position="104"/>
    </location>
</feature>
<organism evidence="10">
    <name type="scientific">Capitella teleta</name>
    <name type="common">Polychaete worm</name>
    <dbReference type="NCBI Taxonomy" id="283909"/>
    <lineage>
        <taxon>Eukaryota</taxon>
        <taxon>Metazoa</taxon>
        <taxon>Spiralia</taxon>
        <taxon>Lophotrochozoa</taxon>
        <taxon>Annelida</taxon>
        <taxon>Polychaeta</taxon>
        <taxon>Sedentaria</taxon>
        <taxon>Scolecida</taxon>
        <taxon>Capitellidae</taxon>
        <taxon>Capitella</taxon>
    </lineage>
</organism>
<keyword evidence="3" id="KW-0805">Transcription regulation</keyword>
<feature type="coiled-coil region" evidence="7">
    <location>
        <begin position="306"/>
        <end position="340"/>
    </location>
</feature>
<evidence type="ECO:0000256" key="7">
    <source>
        <dbReference type="SAM" id="Coils"/>
    </source>
</evidence>
<dbReference type="GO" id="GO:0016020">
    <property type="term" value="C:membrane"/>
    <property type="evidence" value="ECO:0007669"/>
    <property type="project" value="UniProtKB-SubCell"/>
</dbReference>
<feature type="region of interest" description="Disordered" evidence="8">
    <location>
        <begin position="238"/>
        <end position="276"/>
    </location>
</feature>
<dbReference type="OrthoDB" id="644067at2759"/>
<feature type="region of interest" description="Disordered" evidence="8">
    <location>
        <begin position="628"/>
        <end position="661"/>
    </location>
</feature>
<dbReference type="GO" id="GO:0000981">
    <property type="term" value="F:DNA-binding transcription factor activity, RNA polymerase II-specific"/>
    <property type="evidence" value="ECO:0007669"/>
    <property type="project" value="TreeGrafter"/>
</dbReference>
<dbReference type="InterPro" id="IPR046347">
    <property type="entry name" value="bZIP_sf"/>
</dbReference>
<comment type="similarity">
    <text evidence="2">Belongs to the bZIP family. ATF subfamily.</text>
</comment>
<dbReference type="SMART" id="SM00338">
    <property type="entry name" value="BRLZ"/>
    <property type="match status" value="1"/>
</dbReference>
<evidence type="ECO:0000256" key="2">
    <source>
        <dbReference type="ARBA" id="ARBA00009050"/>
    </source>
</evidence>
<dbReference type="PANTHER" id="PTHR46164">
    <property type="entry name" value="ATF6, ISOFORM C"/>
    <property type="match status" value="1"/>
</dbReference>
<keyword evidence="4" id="KW-0238">DNA-binding</keyword>
<dbReference type="Gene3D" id="1.20.5.170">
    <property type="match status" value="1"/>
</dbReference>
<protein>
    <recommendedName>
        <fullName evidence="9">BZIP domain-containing protein</fullName>
    </recommendedName>
</protein>
<dbReference type="Proteomes" id="UP000014760">
    <property type="component" value="Unassembled WGS sequence"/>
</dbReference>
<evidence type="ECO:0000256" key="6">
    <source>
        <dbReference type="ARBA" id="ARBA00023242"/>
    </source>
</evidence>
<evidence type="ECO:0000313" key="11">
    <source>
        <dbReference type="EnsemblMetazoa" id="CapteP216503"/>
    </source>
</evidence>
<evidence type="ECO:0000256" key="3">
    <source>
        <dbReference type="ARBA" id="ARBA00023015"/>
    </source>
</evidence>
<dbReference type="EMBL" id="KB310317">
    <property type="protein sequence ID" value="ELT91969.1"/>
    <property type="molecule type" value="Genomic_DNA"/>
</dbReference>
<dbReference type="AlphaFoldDB" id="R7TE19"/>
<dbReference type="STRING" id="283909.R7TE19"/>
<feature type="domain" description="BZIP" evidence="9">
    <location>
        <begin position="281"/>
        <end position="344"/>
    </location>
</feature>
<dbReference type="EMBL" id="AMQN01000380">
    <property type="status" value="NOT_ANNOTATED_CDS"/>
    <property type="molecule type" value="Genomic_DNA"/>
</dbReference>
<evidence type="ECO:0000259" key="9">
    <source>
        <dbReference type="PROSITE" id="PS50217"/>
    </source>
</evidence>
<gene>
    <name evidence="10" type="ORF">CAPTEDRAFT_216503</name>
</gene>
<dbReference type="InterPro" id="IPR004827">
    <property type="entry name" value="bZIP"/>
</dbReference>
<dbReference type="SUPFAM" id="SSF57959">
    <property type="entry name" value="Leucine zipper domain"/>
    <property type="match status" value="1"/>
</dbReference>
<sequence length="661" mass="73538">MFHWENELIGSPTGPTSDGDDVSMDVIDDDLSQFLGLDPSLTLTAEELQLPDDFQMPLLDDPELAAVTAQMEDEDPWQQSDSSDSGISDIKTEPASPSSSSDCSYDAQSLLSAVPITSLTPGNDINQILIHNKPQVKEELPDSPPRTPPLTFTKVTQPTVLNGMNGYKIVLPASGQTLAGNSLIKSNVAQRLKVHTIKPVAPIQPKGNSEAATTQSKPIVLTQEEFSKLAAQGVLKLSSPAQKQVKPTQATPTYSQPANHSLASPTLSTSHHSSVETDYKIMKRQQRMIKNRESACLSRKRKKEYMSSLEIKLQEFSSENQKLRQENSTLKRKLDMVVSENSKLKTMKKGTSLLLAVSFLLILNLTPFLSMLSSQSSLPSPDAIHHGRTLLSFDEDAGSNGSSDHWFNSLDKLPAFEDTLNSLKETIRLHHDSSKPADDGQLSRDLRLVRQLGSMCPTYRNSSEAQRLLSELNGWALGHEGHLKDKAAWMKLFGGQNAENQKTKKKKKKVYHTPRKMKAAMREDIRNEQREIVNRQYEMQVFSGSQQNYNQFLNAIHHRNDTFYVVSFRSDHLLLPATAQNSTMKPRMSLVMPAVGLNDTMAPPSGSVAMMQIDCEVTATQLVHIEKAHIPGHVRNATEQQPRERSPRKSASNPHRLRDRD</sequence>
<keyword evidence="5" id="KW-0804">Transcription</keyword>
<dbReference type="Pfam" id="PF00170">
    <property type="entry name" value="bZIP_1"/>
    <property type="match status" value="1"/>
</dbReference>
<name>R7TE19_CAPTE</name>
<dbReference type="GO" id="GO:0000978">
    <property type="term" value="F:RNA polymerase II cis-regulatory region sequence-specific DNA binding"/>
    <property type="evidence" value="ECO:0007669"/>
    <property type="project" value="TreeGrafter"/>
</dbReference>
<feature type="region of interest" description="Disordered" evidence="8">
    <location>
        <begin position="71"/>
        <end position="104"/>
    </location>
</feature>
<evidence type="ECO:0000313" key="10">
    <source>
        <dbReference type="EMBL" id="ELT91969.1"/>
    </source>
</evidence>
<feature type="compositionally biased region" description="Polar residues" evidence="8">
    <location>
        <begin position="239"/>
        <end position="272"/>
    </location>
</feature>
<accession>R7TE19</accession>
<reference evidence="10 12" key="2">
    <citation type="journal article" date="2013" name="Nature">
        <title>Insights into bilaterian evolution from three spiralian genomes.</title>
        <authorList>
            <person name="Simakov O."/>
            <person name="Marletaz F."/>
            <person name="Cho S.J."/>
            <person name="Edsinger-Gonzales E."/>
            <person name="Havlak P."/>
            <person name="Hellsten U."/>
            <person name="Kuo D.H."/>
            <person name="Larsson T."/>
            <person name="Lv J."/>
            <person name="Arendt D."/>
            <person name="Savage R."/>
            <person name="Osoegawa K."/>
            <person name="de Jong P."/>
            <person name="Grimwood J."/>
            <person name="Chapman J.A."/>
            <person name="Shapiro H."/>
            <person name="Aerts A."/>
            <person name="Otillar R.P."/>
            <person name="Terry A.Y."/>
            <person name="Boore J.L."/>
            <person name="Grigoriev I.V."/>
            <person name="Lindberg D.R."/>
            <person name="Seaver E.C."/>
            <person name="Weisblat D.A."/>
            <person name="Putnam N.H."/>
            <person name="Rokhsar D.S."/>
        </authorList>
    </citation>
    <scope>NUCLEOTIDE SEQUENCE</scope>
    <source>
        <strain evidence="10 12">I ESC-2004</strain>
    </source>
</reference>
<keyword evidence="7" id="KW-0175">Coiled coil</keyword>
<keyword evidence="12" id="KW-1185">Reference proteome</keyword>
<reference evidence="11" key="3">
    <citation type="submission" date="2015-06" db="UniProtKB">
        <authorList>
            <consortium name="EnsemblMetazoa"/>
        </authorList>
    </citation>
    <scope>IDENTIFICATION</scope>
</reference>
<dbReference type="HOGENOM" id="CLU_026136_1_0_1"/>
<evidence type="ECO:0000256" key="1">
    <source>
        <dbReference type="ARBA" id="ARBA00004167"/>
    </source>
</evidence>
<reference evidence="12" key="1">
    <citation type="submission" date="2012-12" db="EMBL/GenBank/DDBJ databases">
        <authorList>
            <person name="Hellsten U."/>
            <person name="Grimwood J."/>
            <person name="Chapman J.A."/>
            <person name="Shapiro H."/>
            <person name="Aerts A."/>
            <person name="Otillar R.P."/>
            <person name="Terry A.Y."/>
            <person name="Boore J.L."/>
            <person name="Simakov O."/>
            <person name="Marletaz F."/>
            <person name="Cho S.-J."/>
            <person name="Edsinger-Gonzales E."/>
            <person name="Havlak P."/>
            <person name="Kuo D.-H."/>
            <person name="Larsson T."/>
            <person name="Lv J."/>
            <person name="Arendt D."/>
            <person name="Savage R."/>
            <person name="Osoegawa K."/>
            <person name="de Jong P."/>
            <person name="Lindberg D.R."/>
            <person name="Seaver E.C."/>
            <person name="Weisblat D.A."/>
            <person name="Putnam N.H."/>
            <person name="Grigoriev I.V."/>
            <person name="Rokhsar D.S."/>
        </authorList>
    </citation>
    <scope>NUCLEOTIDE SEQUENCE</scope>
    <source>
        <strain evidence="12">I ESC-2004</strain>
    </source>
</reference>
<evidence type="ECO:0000256" key="4">
    <source>
        <dbReference type="ARBA" id="ARBA00023125"/>
    </source>
</evidence>
<feature type="region of interest" description="Disordered" evidence="8">
    <location>
        <begin position="1"/>
        <end position="25"/>
    </location>
</feature>
<dbReference type="EnsemblMetazoa" id="CapteT216503">
    <property type="protein sequence ID" value="CapteP216503"/>
    <property type="gene ID" value="CapteG216503"/>
</dbReference>
<dbReference type="CDD" id="cd14700">
    <property type="entry name" value="bZIP_ATF6"/>
    <property type="match status" value="1"/>
</dbReference>
<dbReference type="PANTHER" id="PTHR46164:SF3">
    <property type="entry name" value="ATF6, ISOFORM C"/>
    <property type="match status" value="1"/>
</dbReference>
<dbReference type="InterPro" id="IPR051882">
    <property type="entry name" value="ATF_bZIP_TF"/>
</dbReference>